<gene>
    <name evidence="2" type="ORF">BJ878DRAFT_489832</name>
</gene>
<feature type="region of interest" description="Disordered" evidence="1">
    <location>
        <begin position="1"/>
        <end position="127"/>
    </location>
</feature>
<feature type="compositionally biased region" description="Basic and acidic residues" evidence="1">
    <location>
        <begin position="431"/>
        <end position="465"/>
    </location>
</feature>
<feature type="region of interest" description="Disordered" evidence="1">
    <location>
        <begin position="427"/>
        <end position="465"/>
    </location>
</feature>
<dbReference type="EMBL" id="MU253756">
    <property type="protein sequence ID" value="KAG9248090.1"/>
    <property type="molecule type" value="Genomic_DNA"/>
</dbReference>
<sequence length="537" mass="60786">MLHHHTIGISNRRGGSNNSPEPCPDSGCRSRVRSEGLSFPEQTLGEEGRHSSHTTGHSCDDHRSHDDREFHVAQWKGGSHSPSIGIPSRHDCRSPYRHEDRLERSISRRPADHDKVLDDHGSDDREINGEVDELQKLNVLSEVEDELVKLYKRVRPKAPGMNLNRDEEVHLENLYEGVRPISPYRPERVKSRSNPGRVKSRSNRKKGRKRVKDVVRFVEQNGRLPRSQSGMSDLRNVFECGEHNLIDAEVAPDTKIRTHMLGDLECVAAIPGQVERPFRGAKHNAKANSEQQEENLAQKGQESSSSSSAECSSTEDESPVLPTHCGSKHYSPRARMPAGYTPAPGSQHHHAPEISQPRDQSHQKSSGHSRADRNCSGCDSGYDRIDHQTDPQHGTPTQHHHGYQDGGYRHGLDEVDRHLGEQKIAYSRASRSSEHYNGDDKTARYDTYSRRERQSGHHQHDEDSRYYAEGRHSVHQQQTDNHECVWKRRFMKAKAPSTSSATEDDLQGITVILKFGNREDVVVNTDLRRGETVNFDV</sequence>
<protein>
    <submittedName>
        <fullName evidence="2">Uncharacterized protein</fullName>
    </submittedName>
</protein>
<feature type="compositionally biased region" description="Polar residues" evidence="1">
    <location>
        <begin position="286"/>
        <end position="301"/>
    </location>
</feature>
<dbReference type="AlphaFoldDB" id="A0A9P7ZAS3"/>
<feature type="compositionally biased region" description="Basic residues" evidence="1">
    <location>
        <begin position="198"/>
        <end position="211"/>
    </location>
</feature>
<evidence type="ECO:0000256" key="1">
    <source>
        <dbReference type="SAM" id="MobiDB-lite"/>
    </source>
</evidence>
<dbReference type="Proteomes" id="UP000887226">
    <property type="component" value="Unassembled WGS sequence"/>
</dbReference>
<name>A0A9P7ZAS3_9HELO</name>
<comment type="caution">
    <text evidence="2">The sequence shown here is derived from an EMBL/GenBank/DDBJ whole genome shotgun (WGS) entry which is preliminary data.</text>
</comment>
<feature type="region of interest" description="Disordered" evidence="1">
    <location>
        <begin position="277"/>
        <end position="411"/>
    </location>
</feature>
<evidence type="ECO:0000313" key="2">
    <source>
        <dbReference type="EMBL" id="KAG9248090.1"/>
    </source>
</evidence>
<accession>A0A9P7ZAS3</accession>
<reference evidence="2" key="1">
    <citation type="journal article" date="2021" name="IMA Fungus">
        <title>Genomic characterization of three marine fungi, including Emericellopsis atlantica sp. nov. with signatures of a generalist lifestyle and marine biomass degradation.</title>
        <authorList>
            <person name="Hagestad O.C."/>
            <person name="Hou L."/>
            <person name="Andersen J.H."/>
            <person name="Hansen E.H."/>
            <person name="Altermark B."/>
            <person name="Li C."/>
            <person name="Kuhnert E."/>
            <person name="Cox R.J."/>
            <person name="Crous P.W."/>
            <person name="Spatafora J.W."/>
            <person name="Lail K."/>
            <person name="Amirebrahimi M."/>
            <person name="Lipzen A."/>
            <person name="Pangilinan J."/>
            <person name="Andreopoulos W."/>
            <person name="Hayes R.D."/>
            <person name="Ng V."/>
            <person name="Grigoriev I.V."/>
            <person name="Jackson S.A."/>
            <person name="Sutton T.D.S."/>
            <person name="Dobson A.D.W."/>
            <person name="Rama T."/>
        </authorList>
    </citation>
    <scope>NUCLEOTIDE SEQUENCE</scope>
    <source>
        <strain evidence="2">TRa3180A</strain>
    </source>
</reference>
<dbReference type="OrthoDB" id="5209965at2759"/>
<feature type="compositionally biased region" description="Low complexity" evidence="1">
    <location>
        <begin position="302"/>
        <end position="312"/>
    </location>
</feature>
<feature type="region of interest" description="Disordered" evidence="1">
    <location>
        <begin position="184"/>
        <end position="212"/>
    </location>
</feature>
<feature type="compositionally biased region" description="Low complexity" evidence="1">
    <location>
        <begin position="77"/>
        <end position="87"/>
    </location>
</feature>
<feature type="compositionally biased region" description="Basic and acidic residues" evidence="1">
    <location>
        <begin position="88"/>
        <end position="127"/>
    </location>
</feature>
<feature type="compositionally biased region" description="Basic and acidic residues" evidence="1">
    <location>
        <begin position="381"/>
        <end position="390"/>
    </location>
</feature>
<keyword evidence="3" id="KW-1185">Reference proteome</keyword>
<proteinExistence type="predicted"/>
<organism evidence="2 3">
    <name type="scientific">Calycina marina</name>
    <dbReference type="NCBI Taxonomy" id="1763456"/>
    <lineage>
        <taxon>Eukaryota</taxon>
        <taxon>Fungi</taxon>
        <taxon>Dikarya</taxon>
        <taxon>Ascomycota</taxon>
        <taxon>Pezizomycotina</taxon>
        <taxon>Leotiomycetes</taxon>
        <taxon>Helotiales</taxon>
        <taxon>Pezizellaceae</taxon>
        <taxon>Calycina</taxon>
    </lineage>
</organism>
<feature type="compositionally biased region" description="Basic and acidic residues" evidence="1">
    <location>
        <begin position="58"/>
        <end position="71"/>
    </location>
</feature>
<evidence type="ECO:0000313" key="3">
    <source>
        <dbReference type="Proteomes" id="UP000887226"/>
    </source>
</evidence>